<name>A0AAE0TI46_9BIVA</name>
<comment type="caution">
    <text evidence="2">The sequence shown here is derived from an EMBL/GenBank/DDBJ whole genome shotgun (WGS) entry which is preliminary data.</text>
</comment>
<sequence>MCYLIDESGYIQVASADKFLDDNTVMNKLLMVAIMVTTVMVMIFFWQRLLYLTLDVFRINQWPNLGWMGAELGWVRTTPGDIIKG</sequence>
<evidence type="ECO:0000256" key="1">
    <source>
        <dbReference type="SAM" id="Phobius"/>
    </source>
</evidence>
<organism evidence="2 3">
    <name type="scientific">Potamilus streckersoni</name>
    <dbReference type="NCBI Taxonomy" id="2493646"/>
    <lineage>
        <taxon>Eukaryota</taxon>
        <taxon>Metazoa</taxon>
        <taxon>Spiralia</taxon>
        <taxon>Lophotrochozoa</taxon>
        <taxon>Mollusca</taxon>
        <taxon>Bivalvia</taxon>
        <taxon>Autobranchia</taxon>
        <taxon>Heteroconchia</taxon>
        <taxon>Palaeoheterodonta</taxon>
        <taxon>Unionida</taxon>
        <taxon>Unionoidea</taxon>
        <taxon>Unionidae</taxon>
        <taxon>Ambleminae</taxon>
        <taxon>Lampsilini</taxon>
        <taxon>Potamilus</taxon>
    </lineage>
</organism>
<feature type="non-terminal residue" evidence="2">
    <location>
        <position position="85"/>
    </location>
</feature>
<dbReference type="AlphaFoldDB" id="A0AAE0TI46"/>
<gene>
    <name evidence="2" type="ORF">CHS0354_028151</name>
</gene>
<dbReference type="Proteomes" id="UP001195483">
    <property type="component" value="Unassembled WGS sequence"/>
</dbReference>
<evidence type="ECO:0000313" key="2">
    <source>
        <dbReference type="EMBL" id="KAK3610752.1"/>
    </source>
</evidence>
<reference evidence="2" key="3">
    <citation type="submission" date="2023-05" db="EMBL/GenBank/DDBJ databases">
        <authorList>
            <person name="Smith C.H."/>
        </authorList>
    </citation>
    <scope>NUCLEOTIDE SEQUENCE</scope>
    <source>
        <strain evidence="2">CHS0354</strain>
        <tissue evidence="2">Mantle</tissue>
    </source>
</reference>
<protein>
    <submittedName>
        <fullName evidence="2">Uncharacterized protein</fullName>
    </submittedName>
</protein>
<evidence type="ECO:0000313" key="3">
    <source>
        <dbReference type="Proteomes" id="UP001195483"/>
    </source>
</evidence>
<reference evidence="2" key="1">
    <citation type="journal article" date="2021" name="Genome Biol. Evol.">
        <title>A High-Quality Reference Genome for a Parasitic Bivalve with Doubly Uniparental Inheritance (Bivalvia: Unionida).</title>
        <authorList>
            <person name="Smith C.H."/>
        </authorList>
    </citation>
    <scope>NUCLEOTIDE SEQUENCE</scope>
    <source>
        <strain evidence="2">CHS0354</strain>
    </source>
</reference>
<accession>A0AAE0TI46</accession>
<feature type="transmembrane region" description="Helical" evidence="1">
    <location>
        <begin position="29"/>
        <end position="51"/>
    </location>
</feature>
<keyword evidence="1" id="KW-1133">Transmembrane helix</keyword>
<keyword evidence="3" id="KW-1185">Reference proteome</keyword>
<reference evidence="2" key="2">
    <citation type="journal article" date="2021" name="Genome Biol. Evol.">
        <title>Developing a high-quality reference genome for a parasitic bivalve with doubly uniparental inheritance (Bivalvia: Unionida).</title>
        <authorList>
            <person name="Smith C.H."/>
        </authorList>
    </citation>
    <scope>NUCLEOTIDE SEQUENCE</scope>
    <source>
        <strain evidence="2">CHS0354</strain>
        <tissue evidence="2">Mantle</tissue>
    </source>
</reference>
<dbReference type="EMBL" id="JAEAOA010001692">
    <property type="protein sequence ID" value="KAK3610752.1"/>
    <property type="molecule type" value="Genomic_DNA"/>
</dbReference>
<proteinExistence type="predicted"/>
<keyword evidence="1" id="KW-0472">Membrane</keyword>
<keyword evidence="1" id="KW-0812">Transmembrane</keyword>